<dbReference type="Pfam" id="PF01363">
    <property type="entry name" value="FYVE"/>
    <property type="match status" value="1"/>
</dbReference>
<proteinExistence type="predicted"/>
<dbReference type="InterPro" id="IPR043548">
    <property type="entry name" value="PIKfyve"/>
</dbReference>
<dbReference type="CDD" id="cd15725">
    <property type="entry name" value="FYVE_PIKfyve_Fab1"/>
    <property type="match status" value="1"/>
</dbReference>
<gene>
    <name evidence="7" type="ORF">CGOC_LOCUS6020</name>
</gene>
<dbReference type="OrthoDB" id="158357at2759"/>
<feature type="domain" description="FYVE-type" evidence="6">
    <location>
        <begin position="69"/>
        <end position="129"/>
    </location>
</feature>
<dbReference type="GO" id="GO:0000285">
    <property type="term" value="F:1-phosphatidylinositol-3-phosphate 5-kinase activity"/>
    <property type="evidence" value="ECO:0007669"/>
    <property type="project" value="InterPro"/>
</dbReference>
<reference evidence="7 8" key="1">
    <citation type="submission" date="2018-11" db="EMBL/GenBank/DDBJ databases">
        <authorList>
            <consortium name="Pathogen Informatics"/>
        </authorList>
    </citation>
    <scope>NUCLEOTIDE SEQUENCE [LARGE SCALE GENOMIC DNA]</scope>
</reference>
<dbReference type="InterPro" id="IPR011011">
    <property type="entry name" value="Znf_FYVE_PHD"/>
</dbReference>
<dbReference type="GO" id="GO:0031410">
    <property type="term" value="C:cytoplasmic vesicle"/>
    <property type="evidence" value="ECO:0007669"/>
    <property type="project" value="TreeGrafter"/>
</dbReference>
<dbReference type="GO" id="GO:1903426">
    <property type="term" value="P:regulation of reactive oxygen species biosynthetic process"/>
    <property type="evidence" value="ECO:0007669"/>
    <property type="project" value="TreeGrafter"/>
</dbReference>
<dbReference type="GO" id="GO:0008270">
    <property type="term" value="F:zinc ion binding"/>
    <property type="evidence" value="ECO:0007669"/>
    <property type="project" value="UniProtKB-KW"/>
</dbReference>
<accession>A0A3P6TFF2</accession>
<organism evidence="7 8">
    <name type="scientific">Cylicostephanus goldi</name>
    <name type="common">Nematode worm</name>
    <dbReference type="NCBI Taxonomy" id="71465"/>
    <lineage>
        <taxon>Eukaryota</taxon>
        <taxon>Metazoa</taxon>
        <taxon>Ecdysozoa</taxon>
        <taxon>Nematoda</taxon>
        <taxon>Chromadorea</taxon>
        <taxon>Rhabditida</taxon>
        <taxon>Rhabditina</taxon>
        <taxon>Rhabditomorpha</taxon>
        <taxon>Strongyloidea</taxon>
        <taxon>Strongylidae</taxon>
        <taxon>Cylicostephanus</taxon>
    </lineage>
</organism>
<evidence type="ECO:0000313" key="8">
    <source>
        <dbReference type="Proteomes" id="UP000271889"/>
    </source>
</evidence>
<feature type="compositionally biased region" description="Low complexity" evidence="5">
    <location>
        <begin position="152"/>
        <end position="167"/>
    </location>
</feature>
<keyword evidence="3" id="KW-0862">Zinc</keyword>
<evidence type="ECO:0000313" key="7">
    <source>
        <dbReference type="EMBL" id="VDK65414.1"/>
    </source>
</evidence>
<dbReference type="PANTHER" id="PTHR46715:SF1">
    <property type="entry name" value="1-PHOSPHATIDYLINOSITOL 3-PHOSPHATE 5-KINASE"/>
    <property type="match status" value="1"/>
</dbReference>
<dbReference type="GO" id="GO:0090385">
    <property type="term" value="P:phagosome-lysosome fusion"/>
    <property type="evidence" value="ECO:0007669"/>
    <property type="project" value="TreeGrafter"/>
</dbReference>
<evidence type="ECO:0000259" key="6">
    <source>
        <dbReference type="PROSITE" id="PS50178"/>
    </source>
</evidence>
<feature type="region of interest" description="Disordered" evidence="5">
    <location>
        <begin position="142"/>
        <end position="167"/>
    </location>
</feature>
<dbReference type="InterPro" id="IPR000306">
    <property type="entry name" value="Znf_FYVE"/>
</dbReference>
<dbReference type="FunFam" id="3.30.40.10:FF:000057">
    <property type="entry name" value="1-phosphatidylinositol 3-phosphate 5-kinase isoform X1"/>
    <property type="match status" value="1"/>
</dbReference>
<dbReference type="PROSITE" id="PS50178">
    <property type="entry name" value="ZF_FYVE"/>
    <property type="match status" value="1"/>
</dbReference>
<keyword evidence="2 4" id="KW-0863">Zinc-finger</keyword>
<protein>
    <recommendedName>
        <fullName evidence="6">FYVE-type domain-containing protein</fullName>
    </recommendedName>
</protein>
<dbReference type="SUPFAM" id="SSF57903">
    <property type="entry name" value="FYVE/PHD zinc finger"/>
    <property type="match status" value="1"/>
</dbReference>
<dbReference type="AlphaFoldDB" id="A0A3P6TFF2"/>
<dbReference type="PANTHER" id="PTHR46715">
    <property type="entry name" value="1-PHOSPHATIDYLINOSITOL 3-PHOSPHATE 5-KINASE"/>
    <property type="match status" value="1"/>
</dbReference>
<name>A0A3P6TFF2_CYLGO</name>
<dbReference type="Gene3D" id="3.30.40.10">
    <property type="entry name" value="Zinc/RING finger domain, C3HC4 (zinc finger)"/>
    <property type="match status" value="1"/>
</dbReference>
<dbReference type="SMART" id="SM00064">
    <property type="entry name" value="FYVE"/>
    <property type="match status" value="1"/>
</dbReference>
<evidence type="ECO:0000256" key="4">
    <source>
        <dbReference type="PROSITE-ProRule" id="PRU00091"/>
    </source>
</evidence>
<evidence type="ECO:0000256" key="5">
    <source>
        <dbReference type="SAM" id="MobiDB-lite"/>
    </source>
</evidence>
<dbReference type="Proteomes" id="UP000271889">
    <property type="component" value="Unassembled WGS sequence"/>
</dbReference>
<evidence type="ECO:0000256" key="2">
    <source>
        <dbReference type="ARBA" id="ARBA00022771"/>
    </source>
</evidence>
<sequence>MFVISVSNLRDSTVIEVLSNFYTFNPQDSQDSERLPKKFSDKLTYMFKGTKPGLRDYNRSNFRQYWMPDSTGKECYQCEERFSTFRRRHHCRLCGQIFCAKCCNIHVPGSALGYIGDLRLCHYCAKMMAQYLPEEECVETEDPDGCPLSDEQPSQSNSSSGNSGRPVSTVSSVDYTHTMFDNGFSFYYLLQISLSLK</sequence>
<evidence type="ECO:0000256" key="3">
    <source>
        <dbReference type="ARBA" id="ARBA00022833"/>
    </source>
</evidence>
<dbReference type="GO" id="GO:0012506">
    <property type="term" value="C:vesicle membrane"/>
    <property type="evidence" value="ECO:0007669"/>
    <property type="project" value="TreeGrafter"/>
</dbReference>
<keyword evidence="8" id="KW-1185">Reference proteome</keyword>
<dbReference type="InterPro" id="IPR017455">
    <property type="entry name" value="Znf_FYVE-rel"/>
</dbReference>
<dbReference type="GO" id="GO:0032438">
    <property type="term" value="P:melanosome organization"/>
    <property type="evidence" value="ECO:0007669"/>
    <property type="project" value="TreeGrafter"/>
</dbReference>
<dbReference type="GO" id="GO:0052810">
    <property type="term" value="F:1-phosphatidylinositol-5-kinase activity"/>
    <property type="evidence" value="ECO:0007669"/>
    <property type="project" value="TreeGrafter"/>
</dbReference>
<evidence type="ECO:0000256" key="1">
    <source>
        <dbReference type="ARBA" id="ARBA00022723"/>
    </source>
</evidence>
<keyword evidence="1" id="KW-0479">Metal-binding</keyword>
<dbReference type="EMBL" id="UYRV01018978">
    <property type="protein sequence ID" value="VDK65414.1"/>
    <property type="molecule type" value="Genomic_DNA"/>
</dbReference>
<dbReference type="InterPro" id="IPR013083">
    <property type="entry name" value="Znf_RING/FYVE/PHD"/>
</dbReference>